<evidence type="ECO:0000259" key="14">
    <source>
        <dbReference type="PROSITE" id="PS50109"/>
    </source>
</evidence>
<dbReference type="CDD" id="cd00075">
    <property type="entry name" value="HATPase"/>
    <property type="match status" value="1"/>
</dbReference>
<dbReference type="CDD" id="cd00082">
    <property type="entry name" value="HisKA"/>
    <property type="match status" value="1"/>
</dbReference>
<dbReference type="eggNOG" id="COG5002">
    <property type="taxonomic scope" value="Bacteria"/>
</dbReference>
<keyword evidence="5" id="KW-0597">Phosphoprotein</keyword>
<dbReference type="PROSITE" id="PS50885">
    <property type="entry name" value="HAMP"/>
    <property type="match status" value="1"/>
</dbReference>
<gene>
    <name evidence="16" type="ORF">O3I_034475</name>
</gene>
<feature type="region of interest" description="Disordered" evidence="12">
    <location>
        <begin position="125"/>
        <end position="154"/>
    </location>
</feature>
<keyword evidence="8" id="KW-0418">Kinase</keyword>
<dbReference type="STRING" id="1133849.O3I_034475"/>
<evidence type="ECO:0000256" key="3">
    <source>
        <dbReference type="ARBA" id="ARBA00004236"/>
    </source>
</evidence>
<dbReference type="FunFam" id="3.30.565.10:FF:000006">
    <property type="entry name" value="Sensor histidine kinase WalK"/>
    <property type="match status" value="1"/>
</dbReference>
<evidence type="ECO:0000256" key="7">
    <source>
        <dbReference type="ARBA" id="ARBA00022692"/>
    </source>
</evidence>
<sequence>MGHAGAALGAALVKLRARLARRLSAVPLRIGLVVAVLLLTTTALLASGVAVTSGLSRSLTERTDEQLLDAAHSWAEPRPMKVVLSDQGAVQWIPADAPAQLPAPRSIGDQPRRFFELRKGAGGQLYTKPDGGGTNSGAPELPTQLGDSPATVGSTGGSSVRWRVLSISNEYGSTIIALPLTDNQETVSRLIFFELAIGTTALVALGVLGYLVIQRSLRPLRAVEDTAAAIAGGDLHRRVPVRNVDTEVDHLARSLNEMLAQIQYGVAATEASEEAARRSEARMRRFIADASHELRTPLTTIRGFAELYRQGASKDATMVVGRIESEAERMGLLVEDLLLLARLDEKRPLACQPVDLLALAGDAVHSAQAMAARQHAPGTPQRRIGLVIEPGEGTFDVLGDEPRLRQVLANLLGNALTHTPPAAAVVVRLTPCVDEVRLDVIDSGPGLSPEAAARVFERFYRTDASRTRASGGTGLGLSIVHALVAAHGGRVNLDSRPGEGATFTVFLPRRPSAA</sequence>
<evidence type="ECO:0000256" key="10">
    <source>
        <dbReference type="ARBA" id="ARBA00023012"/>
    </source>
</evidence>
<dbReference type="Pfam" id="PF00512">
    <property type="entry name" value="HisKA"/>
    <property type="match status" value="1"/>
</dbReference>
<dbReference type="InterPro" id="IPR050428">
    <property type="entry name" value="TCS_sensor_his_kinase"/>
</dbReference>
<dbReference type="InterPro" id="IPR003661">
    <property type="entry name" value="HisK_dim/P_dom"/>
</dbReference>
<dbReference type="InterPro" id="IPR004358">
    <property type="entry name" value="Sig_transdc_His_kin-like_C"/>
</dbReference>
<dbReference type="SMART" id="SM00388">
    <property type="entry name" value="HisKA"/>
    <property type="match status" value="1"/>
</dbReference>
<dbReference type="PANTHER" id="PTHR45436:SF5">
    <property type="entry name" value="SENSOR HISTIDINE KINASE TRCS"/>
    <property type="match status" value="1"/>
</dbReference>
<dbReference type="Proteomes" id="UP000006304">
    <property type="component" value="Chromosome"/>
</dbReference>
<feature type="transmembrane region" description="Helical" evidence="13">
    <location>
        <begin position="190"/>
        <end position="213"/>
    </location>
</feature>
<dbReference type="CDD" id="cd06225">
    <property type="entry name" value="HAMP"/>
    <property type="match status" value="1"/>
</dbReference>
<dbReference type="EC" id="2.7.13.3" evidence="4"/>
<dbReference type="RefSeq" id="WP_014987695.1">
    <property type="nucleotide sequence ID" value="NC_018681.1"/>
</dbReference>
<evidence type="ECO:0000256" key="12">
    <source>
        <dbReference type="SAM" id="MobiDB-lite"/>
    </source>
</evidence>
<feature type="domain" description="HAMP" evidence="15">
    <location>
        <begin position="214"/>
        <end position="267"/>
    </location>
</feature>
<evidence type="ECO:0000259" key="15">
    <source>
        <dbReference type="PROSITE" id="PS50885"/>
    </source>
</evidence>
<protein>
    <recommendedName>
        <fullName evidence="4">histidine kinase</fullName>
        <ecNumber evidence="4">2.7.13.3</ecNumber>
    </recommendedName>
</protein>
<dbReference type="KEGG" id="nbr:O3I_034475"/>
<name>K0F5I2_NOCB7</name>
<comment type="subcellular location">
    <subcellularLocation>
        <location evidence="3">Cell membrane</location>
    </subcellularLocation>
</comment>
<reference evidence="16 17" key="1">
    <citation type="journal article" date="2012" name="J. Bacteriol.">
        <title>Complete genome sequence of Nocardia brasiliensis HUJEG-1.</title>
        <authorList>
            <person name="Vera-Cabrera L."/>
            <person name="Ortiz-Lopez R."/>
            <person name="Elizondo-Gonzalez R."/>
            <person name="Perez-Maya A.A."/>
            <person name="Ocampo-Candiani J."/>
        </authorList>
    </citation>
    <scope>NUCLEOTIDE SEQUENCE [LARGE SCALE GENOMIC DNA]</scope>
    <source>
        <strain evidence="17">ATCC 700358</strain>
    </source>
</reference>
<dbReference type="SUPFAM" id="SSF55874">
    <property type="entry name" value="ATPase domain of HSP90 chaperone/DNA topoisomerase II/histidine kinase"/>
    <property type="match status" value="1"/>
</dbReference>
<evidence type="ECO:0000313" key="17">
    <source>
        <dbReference type="Proteomes" id="UP000006304"/>
    </source>
</evidence>
<organism evidence="16 17">
    <name type="scientific">Nocardia brasiliensis (strain ATCC 700358 / HUJEG-1)</name>
    <dbReference type="NCBI Taxonomy" id="1133849"/>
    <lineage>
        <taxon>Bacteria</taxon>
        <taxon>Bacillati</taxon>
        <taxon>Actinomycetota</taxon>
        <taxon>Actinomycetes</taxon>
        <taxon>Mycobacteriales</taxon>
        <taxon>Nocardiaceae</taxon>
        <taxon>Nocardia</taxon>
    </lineage>
</organism>
<dbReference type="FunFam" id="1.10.287.130:FF:000001">
    <property type="entry name" value="Two-component sensor histidine kinase"/>
    <property type="match status" value="1"/>
</dbReference>
<dbReference type="Gene3D" id="3.30.565.10">
    <property type="entry name" value="Histidine kinase-like ATPase, C-terminal domain"/>
    <property type="match status" value="1"/>
</dbReference>
<dbReference type="HOGENOM" id="CLU_000445_89_6_11"/>
<dbReference type="SUPFAM" id="SSF47384">
    <property type="entry name" value="Homodimeric domain of signal transducing histidine kinase"/>
    <property type="match status" value="1"/>
</dbReference>
<dbReference type="SUPFAM" id="SSF158472">
    <property type="entry name" value="HAMP domain-like"/>
    <property type="match status" value="1"/>
</dbReference>
<keyword evidence="17" id="KW-1185">Reference proteome</keyword>
<evidence type="ECO:0000256" key="13">
    <source>
        <dbReference type="SAM" id="Phobius"/>
    </source>
</evidence>
<comment type="cofactor">
    <cofactor evidence="2">
        <name>a divalent metal cation</name>
        <dbReference type="ChEBI" id="CHEBI:60240"/>
    </cofactor>
</comment>
<keyword evidence="6" id="KW-0808">Transferase</keyword>
<dbReference type="InterPro" id="IPR003594">
    <property type="entry name" value="HATPase_dom"/>
</dbReference>
<evidence type="ECO:0000256" key="11">
    <source>
        <dbReference type="ARBA" id="ARBA00023136"/>
    </source>
</evidence>
<evidence type="ECO:0000256" key="6">
    <source>
        <dbReference type="ARBA" id="ARBA00022679"/>
    </source>
</evidence>
<dbReference type="PRINTS" id="PR00344">
    <property type="entry name" value="BCTRLSENSOR"/>
</dbReference>
<evidence type="ECO:0000256" key="2">
    <source>
        <dbReference type="ARBA" id="ARBA00001968"/>
    </source>
</evidence>
<dbReference type="AlphaFoldDB" id="K0F5I2"/>
<evidence type="ECO:0000256" key="4">
    <source>
        <dbReference type="ARBA" id="ARBA00012438"/>
    </source>
</evidence>
<dbReference type="PANTHER" id="PTHR45436">
    <property type="entry name" value="SENSOR HISTIDINE KINASE YKOH"/>
    <property type="match status" value="1"/>
</dbReference>
<keyword evidence="9 13" id="KW-1133">Transmembrane helix</keyword>
<dbReference type="SMART" id="SM00387">
    <property type="entry name" value="HATPase_c"/>
    <property type="match status" value="1"/>
</dbReference>
<dbReference type="InterPro" id="IPR036890">
    <property type="entry name" value="HATPase_C_sf"/>
</dbReference>
<evidence type="ECO:0000256" key="5">
    <source>
        <dbReference type="ARBA" id="ARBA00022553"/>
    </source>
</evidence>
<keyword evidence="10" id="KW-0902">Two-component regulatory system</keyword>
<keyword evidence="11 13" id="KW-0472">Membrane</keyword>
<dbReference type="InterPro" id="IPR005467">
    <property type="entry name" value="His_kinase_dom"/>
</dbReference>
<evidence type="ECO:0000256" key="8">
    <source>
        <dbReference type="ARBA" id="ARBA00022777"/>
    </source>
</evidence>
<accession>K0F5I2</accession>
<feature type="transmembrane region" description="Helical" evidence="13">
    <location>
        <begin position="30"/>
        <end position="52"/>
    </location>
</feature>
<dbReference type="Gene3D" id="1.10.287.130">
    <property type="match status" value="1"/>
</dbReference>
<dbReference type="Pfam" id="PF02518">
    <property type="entry name" value="HATPase_c"/>
    <property type="match status" value="1"/>
</dbReference>
<comment type="catalytic activity">
    <reaction evidence="1">
        <text>ATP + protein L-histidine = ADP + protein N-phospho-L-histidine.</text>
        <dbReference type="EC" id="2.7.13.3"/>
    </reaction>
</comment>
<keyword evidence="7 13" id="KW-0812">Transmembrane</keyword>
<dbReference type="SMART" id="SM00304">
    <property type="entry name" value="HAMP"/>
    <property type="match status" value="1"/>
</dbReference>
<evidence type="ECO:0000256" key="1">
    <source>
        <dbReference type="ARBA" id="ARBA00000085"/>
    </source>
</evidence>
<dbReference type="GO" id="GO:0005509">
    <property type="term" value="F:calcium ion binding"/>
    <property type="evidence" value="ECO:0007669"/>
    <property type="project" value="UniProtKB-ARBA"/>
</dbReference>
<dbReference type="EMBL" id="CP003876">
    <property type="protein sequence ID" value="AFU04844.1"/>
    <property type="molecule type" value="Genomic_DNA"/>
</dbReference>
<evidence type="ECO:0000256" key="9">
    <source>
        <dbReference type="ARBA" id="ARBA00022989"/>
    </source>
</evidence>
<feature type="domain" description="Histidine kinase" evidence="14">
    <location>
        <begin position="289"/>
        <end position="511"/>
    </location>
</feature>
<dbReference type="InterPro" id="IPR036097">
    <property type="entry name" value="HisK_dim/P_sf"/>
</dbReference>
<evidence type="ECO:0000313" key="16">
    <source>
        <dbReference type="EMBL" id="AFU04844.1"/>
    </source>
</evidence>
<dbReference type="GO" id="GO:0000155">
    <property type="term" value="F:phosphorelay sensor kinase activity"/>
    <property type="evidence" value="ECO:0007669"/>
    <property type="project" value="InterPro"/>
</dbReference>
<dbReference type="Pfam" id="PF00672">
    <property type="entry name" value="HAMP"/>
    <property type="match status" value="1"/>
</dbReference>
<dbReference type="InterPro" id="IPR003660">
    <property type="entry name" value="HAMP_dom"/>
</dbReference>
<dbReference type="PROSITE" id="PS50109">
    <property type="entry name" value="HIS_KIN"/>
    <property type="match status" value="1"/>
</dbReference>
<dbReference type="Gene3D" id="6.10.340.10">
    <property type="match status" value="1"/>
</dbReference>
<proteinExistence type="predicted"/>
<dbReference type="GO" id="GO:0005886">
    <property type="term" value="C:plasma membrane"/>
    <property type="evidence" value="ECO:0007669"/>
    <property type="project" value="UniProtKB-SubCell"/>
</dbReference>